<keyword evidence="2" id="KW-1185">Reference proteome</keyword>
<accession>A0A143BJM2</accession>
<organism evidence="1 2">
    <name type="scientific">Gemmatimonas phototrophica</name>
    <dbReference type="NCBI Taxonomy" id="1379270"/>
    <lineage>
        <taxon>Bacteria</taxon>
        <taxon>Pseudomonadati</taxon>
        <taxon>Gemmatimonadota</taxon>
        <taxon>Gemmatimonadia</taxon>
        <taxon>Gemmatimonadales</taxon>
        <taxon>Gemmatimonadaceae</taxon>
        <taxon>Gemmatimonas</taxon>
    </lineage>
</organism>
<gene>
    <name evidence="1" type="ORF">GEMMAAP_07390</name>
</gene>
<reference evidence="1 2" key="1">
    <citation type="journal article" date="2014" name="Proc. Natl. Acad. Sci. U.S.A.">
        <title>Functional type 2 photosynthetic reaction centers found in the rare bacterial phylum Gemmatimonadetes.</title>
        <authorList>
            <person name="Zeng Y."/>
            <person name="Feng F."/>
            <person name="Medova H."/>
            <person name="Dean J."/>
            <person name="Koblizek M."/>
        </authorList>
    </citation>
    <scope>NUCLEOTIDE SEQUENCE [LARGE SCALE GENOMIC DNA]</scope>
    <source>
        <strain evidence="1 2">AP64</strain>
    </source>
</reference>
<dbReference type="KEGG" id="gph:GEMMAAP_07390"/>
<dbReference type="Gene3D" id="2.60.40.1120">
    <property type="entry name" value="Carboxypeptidase-like, regulatory domain"/>
    <property type="match status" value="1"/>
</dbReference>
<dbReference type="eggNOG" id="ENOG50323DC">
    <property type="taxonomic scope" value="Bacteria"/>
</dbReference>
<proteinExistence type="predicted"/>
<dbReference type="AlphaFoldDB" id="A0A143BJM2"/>
<evidence type="ECO:0000313" key="2">
    <source>
        <dbReference type="Proteomes" id="UP000076404"/>
    </source>
</evidence>
<dbReference type="Pfam" id="PF13620">
    <property type="entry name" value="CarboxypepD_reg"/>
    <property type="match status" value="1"/>
</dbReference>
<protein>
    <recommendedName>
        <fullName evidence="3">Carboxypeptidase-like regulatory domain-containing protein</fullName>
    </recommendedName>
</protein>
<name>A0A143BJM2_9BACT</name>
<evidence type="ECO:0008006" key="3">
    <source>
        <dbReference type="Google" id="ProtNLM"/>
    </source>
</evidence>
<dbReference type="Proteomes" id="UP000076404">
    <property type="component" value="Chromosome"/>
</dbReference>
<dbReference type="SUPFAM" id="SSF49452">
    <property type="entry name" value="Starch-binding domain-like"/>
    <property type="match status" value="1"/>
</dbReference>
<dbReference type="GO" id="GO:0030246">
    <property type="term" value="F:carbohydrate binding"/>
    <property type="evidence" value="ECO:0007669"/>
    <property type="project" value="InterPro"/>
</dbReference>
<reference evidence="1 2" key="2">
    <citation type="journal article" date="2016" name="Environ. Microbiol. Rep.">
        <title>Metagenomic evidence for the presence of phototrophic Gemmatimonadetes bacteria in diverse environments.</title>
        <authorList>
            <person name="Zeng Y."/>
            <person name="Baumbach J."/>
            <person name="Barbosa E.G."/>
            <person name="Azevedo V."/>
            <person name="Zhang C."/>
            <person name="Koblizek M."/>
        </authorList>
    </citation>
    <scope>NUCLEOTIDE SEQUENCE [LARGE SCALE GENOMIC DNA]</scope>
    <source>
        <strain evidence="1 2">AP64</strain>
    </source>
</reference>
<sequence length="351" mass="38556">MRGVVQAAPTNVALPYAVVSIPSLNIERFSGAEGQFLLSAVPAGTYELMVRRIGFVPQRQRITVAANRTTTLSIALIQVPVRLTGMTVRPTDPCRLPGLPDSSRFPEVAQLVGLLRENAATYRTLVRRFPFVYAQVRALGEYDDGTMAVRSVDTLAVPAQPTVRYEPGRVVQSTRGTIARETFMAIPSIIDLVDPSFVNNHCFIYAGASVQGNETWFRLDVRASERLRTPDVHGAFFLDSATAQLRRMELELSRPERLPASLRGVRSVIAHSTFVEIAPGLSILESVCAINWQKPRQGTRVFHGAELQHTLAWEFTIAPPDVERVTVRTGPPWHPATRLPGASLPCAGAEP</sequence>
<dbReference type="InterPro" id="IPR013784">
    <property type="entry name" value="Carb-bd-like_fold"/>
</dbReference>
<evidence type="ECO:0000313" key="1">
    <source>
        <dbReference type="EMBL" id="AMW04712.1"/>
    </source>
</evidence>
<dbReference type="EMBL" id="CP011454">
    <property type="protein sequence ID" value="AMW04712.1"/>
    <property type="molecule type" value="Genomic_DNA"/>
</dbReference>